<organism evidence="1 2">
    <name type="scientific">Candidatus Francisella endociliophora</name>
    <dbReference type="NCBI Taxonomy" id="653937"/>
    <lineage>
        <taxon>Bacteria</taxon>
        <taxon>Pseudomonadati</taxon>
        <taxon>Pseudomonadota</taxon>
        <taxon>Gammaproteobacteria</taxon>
        <taxon>Thiotrichales</taxon>
        <taxon>Francisellaceae</taxon>
        <taxon>Francisella</taxon>
    </lineage>
</organism>
<gene>
    <name evidence="1" type="ORF">LO80_02300</name>
</gene>
<name>A0A097EMX6_9GAMM</name>
<reference evidence="1 2" key="1">
    <citation type="submission" date="2014-10" db="EMBL/GenBank/DDBJ databases">
        <title>Whole genome sequence of Francisella endociliophora strain FSC1006, isolated from a laboratory culture of the marine ciliate Euplotes raikovi.</title>
        <authorList>
            <person name="Granberg M."/>
            <person name="Backman S."/>
            <person name="Lundmark E."/>
            <person name="Nilsson E."/>
            <person name="Karlsson E."/>
            <person name="Thelaus J."/>
            <person name="Ohrman C."/>
            <person name="Larkeryd A."/>
            <person name="Stenberg P."/>
        </authorList>
    </citation>
    <scope>NUCLEOTIDE SEQUENCE [LARGE SCALE GENOMIC DNA]</scope>
    <source>
        <strain evidence="1 2">FSC1006</strain>
    </source>
</reference>
<dbReference type="Gene3D" id="2.130.10.10">
    <property type="entry name" value="YVTN repeat-like/Quinoprotein amine dehydrogenase"/>
    <property type="match status" value="1"/>
</dbReference>
<dbReference type="SUPFAM" id="SSF50969">
    <property type="entry name" value="YVTN repeat-like/Quinoprotein amine dehydrogenase"/>
    <property type="match status" value="1"/>
</dbReference>
<dbReference type="Proteomes" id="UP000029672">
    <property type="component" value="Chromosome"/>
</dbReference>
<dbReference type="OrthoDB" id="9938703at2"/>
<evidence type="ECO:0000313" key="1">
    <source>
        <dbReference type="EMBL" id="AIT08924.1"/>
    </source>
</evidence>
<dbReference type="RefSeq" id="WP_040008172.1">
    <property type="nucleotide sequence ID" value="NZ_CP009574.1"/>
</dbReference>
<protein>
    <submittedName>
        <fullName evidence="1">Uncharacterized protein</fullName>
    </submittedName>
</protein>
<dbReference type="AlphaFoldDB" id="A0A097EMX6"/>
<evidence type="ECO:0000313" key="2">
    <source>
        <dbReference type="Proteomes" id="UP000029672"/>
    </source>
</evidence>
<dbReference type="InterPro" id="IPR015943">
    <property type="entry name" value="WD40/YVTN_repeat-like_dom_sf"/>
</dbReference>
<proteinExistence type="predicted"/>
<dbReference type="STRING" id="1547445.LO80_02300"/>
<sequence>MRKIFFGIFLSLFFYLNVQALFIKAEKDNHKAQTGYITTVKESNVQNIAFAEKNSSILYSIFRQGTQYCMSAVKLSLSVASSSIFTNCFDSELSVGIKIIKVLMSPNGSNLYLFSKHKASAYSVSTISNKVKAKIGTETISQNIIDVKESNSRLYVLTYKEESNNGSLIIFSIQRDGSLQKVEQQSLGYKPIAFKLYSEDAGDYIYIRSKEELYKYDIASNSEIFNSVKLLEFPANTIKDFGVKKDSDKKTLRLIVALKKGDSGINNGSLKLYMLNTSSVRLTSTVNLELEPYKILAYNEKDMFLVAYQHSFDIRAIDINKNLIEDELLLQRGVDGAVENVIYKDNLTAIVSDAEAQILDQIVFTEILSLKDKAKQLLFSSNNDFIAVANKNSIDIFEIIKS</sequence>
<accession>A0A097EMX6</accession>
<dbReference type="KEGG" id="frf:LO80_02300"/>
<keyword evidence="2" id="KW-1185">Reference proteome</keyword>
<dbReference type="HOGENOM" id="CLU_697839_0_0_6"/>
<dbReference type="EMBL" id="CP009574">
    <property type="protein sequence ID" value="AIT08924.1"/>
    <property type="molecule type" value="Genomic_DNA"/>
</dbReference>
<dbReference type="InterPro" id="IPR011044">
    <property type="entry name" value="Quino_amine_DH_bsu"/>
</dbReference>